<dbReference type="InterPro" id="IPR050508">
    <property type="entry name" value="Methyltransf_Superfamily"/>
</dbReference>
<protein>
    <submittedName>
        <fullName evidence="2">Methyltransferase domain-containing protein</fullName>
    </submittedName>
</protein>
<evidence type="ECO:0000313" key="2">
    <source>
        <dbReference type="EMBL" id="MFI2478606.1"/>
    </source>
</evidence>
<organism evidence="2 3">
    <name type="scientific">Nocardia xishanensis</name>
    <dbReference type="NCBI Taxonomy" id="238964"/>
    <lineage>
        <taxon>Bacteria</taxon>
        <taxon>Bacillati</taxon>
        <taxon>Actinomycetota</taxon>
        <taxon>Actinomycetes</taxon>
        <taxon>Mycobacteriales</taxon>
        <taxon>Nocardiaceae</taxon>
        <taxon>Nocardia</taxon>
    </lineage>
</organism>
<dbReference type="Pfam" id="PF08241">
    <property type="entry name" value="Methyltransf_11"/>
    <property type="match status" value="1"/>
</dbReference>
<accession>A0ABW7XBU9</accession>
<dbReference type="GO" id="GO:0032259">
    <property type="term" value="P:methylation"/>
    <property type="evidence" value="ECO:0007669"/>
    <property type="project" value="UniProtKB-KW"/>
</dbReference>
<proteinExistence type="predicted"/>
<dbReference type="PANTHER" id="PTHR42912">
    <property type="entry name" value="METHYLTRANSFERASE"/>
    <property type="match status" value="1"/>
</dbReference>
<name>A0ABW7XBU9_9NOCA</name>
<keyword evidence="2" id="KW-0808">Transferase</keyword>
<keyword evidence="3" id="KW-1185">Reference proteome</keyword>
<dbReference type="EMBL" id="JBIRYO010000044">
    <property type="protein sequence ID" value="MFI2478606.1"/>
    <property type="molecule type" value="Genomic_DNA"/>
</dbReference>
<dbReference type="RefSeq" id="WP_397096181.1">
    <property type="nucleotide sequence ID" value="NZ_JBIRYO010000044.1"/>
</dbReference>
<dbReference type="GO" id="GO:0008168">
    <property type="term" value="F:methyltransferase activity"/>
    <property type="evidence" value="ECO:0007669"/>
    <property type="project" value="UniProtKB-KW"/>
</dbReference>
<dbReference type="InterPro" id="IPR013216">
    <property type="entry name" value="Methyltransf_11"/>
</dbReference>
<sequence>MAQGPVESSAPSFHVDRIDAGRIDQLVGILDVQAELPGIRRMRRWAHEALAVRAGERALDIGAGTGSEVMVFAERVGEGGAAVGLDPNPMMLAIALRRAEAAGSAARLVHGSVYHLPFPDASFDAVRCERVYQHLDDPAAATAEIARVLRPGGRVLLIDSDWYTAITHPGDPEVVAALGAAMLAETPNPASGRRLRGLLAAGGFAIDDQGSEAVIWDPVTARPLFEQMNEQAVRQGTITREEYDRLIAELDAGIERGDFHFSVTMFAVLAHKL</sequence>
<dbReference type="Proteomes" id="UP001611415">
    <property type="component" value="Unassembled WGS sequence"/>
</dbReference>
<comment type="caution">
    <text evidence="2">The sequence shown here is derived from an EMBL/GenBank/DDBJ whole genome shotgun (WGS) entry which is preliminary data.</text>
</comment>
<dbReference type="CDD" id="cd02440">
    <property type="entry name" value="AdoMet_MTases"/>
    <property type="match status" value="1"/>
</dbReference>
<dbReference type="Gene3D" id="3.40.50.150">
    <property type="entry name" value="Vaccinia Virus protein VP39"/>
    <property type="match status" value="1"/>
</dbReference>
<feature type="domain" description="Methyltransferase type 11" evidence="1">
    <location>
        <begin position="59"/>
        <end position="156"/>
    </location>
</feature>
<gene>
    <name evidence="2" type="ORF">ACH49W_35075</name>
</gene>
<dbReference type="SUPFAM" id="SSF53335">
    <property type="entry name" value="S-adenosyl-L-methionine-dependent methyltransferases"/>
    <property type="match status" value="1"/>
</dbReference>
<evidence type="ECO:0000259" key="1">
    <source>
        <dbReference type="Pfam" id="PF08241"/>
    </source>
</evidence>
<keyword evidence="2" id="KW-0489">Methyltransferase</keyword>
<dbReference type="InterPro" id="IPR029063">
    <property type="entry name" value="SAM-dependent_MTases_sf"/>
</dbReference>
<reference evidence="2 3" key="1">
    <citation type="submission" date="2024-10" db="EMBL/GenBank/DDBJ databases">
        <title>The Natural Products Discovery Center: Release of the First 8490 Sequenced Strains for Exploring Actinobacteria Biosynthetic Diversity.</title>
        <authorList>
            <person name="Kalkreuter E."/>
            <person name="Kautsar S.A."/>
            <person name="Yang D."/>
            <person name="Bader C.D."/>
            <person name="Teijaro C.N."/>
            <person name="Fluegel L."/>
            <person name="Davis C.M."/>
            <person name="Simpson J.R."/>
            <person name="Lauterbach L."/>
            <person name="Steele A.D."/>
            <person name="Gui C."/>
            <person name="Meng S."/>
            <person name="Li G."/>
            <person name="Viehrig K."/>
            <person name="Ye F."/>
            <person name="Su P."/>
            <person name="Kiefer A.F."/>
            <person name="Nichols A."/>
            <person name="Cepeda A.J."/>
            <person name="Yan W."/>
            <person name="Fan B."/>
            <person name="Jiang Y."/>
            <person name="Adhikari A."/>
            <person name="Zheng C.-J."/>
            <person name="Schuster L."/>
            <person name="Cowan T.M."/>
            <person name="Smanski M.J."/>
            <person name="Chevrette M.G."/>
            <person name="De Carvalho L.P.S."/>
            <person name="Shen B."/>
        </authorList>
    </citation>
    <scope>NUCLEOTIDE SEQUENCE [LARGE SCALE GENOMIC DNA]</scope>
    <source>
        <strain evidence="2 3">NPDC019275</strain>
    </source>
</reference>
<evidence type="ECO:0000313" key="3">
    <source>
        <dbReference type="Proteomes" id="UP001611415"/>
    </source>
</evidence>